<evidence type="ECO:0000313" key="1">
    <source>
        <dbReference type="EMBL" id="EMD31038.1"/>
    </source>
</evidence>
<keyword evidence="2" id="KW-1185">Reference proteome</keyword>
<dbReference type="HOGENOM" id="CLU_1077691_0_0_1"/>
<sequence length="258" mass="28944">MALLPFIYDCASLGVFLVNFPRLEALSIYGLSPTANPERATHGTDTLLTVLSKLPLRRLVVGTWHETILSIIPRVSLATLTSLTWIGTFNTDSTPRTMLNTRSSSLQEVTLDFSRWLARSTVELDYLPFIKSCPLGLRMLRIRGALRKLAFCVRALEPLLRLRFADTNIHLVCNQNFASTENEIVENLQHLAEALIRGSMHTAHVVVYFAGDIMDERQLGPRAETVISSVFSELVSRGSVRLRYVSSIWEAKDQDLIA</sequence>
<gene>
    <name evidence="1" type="ORF">CERSUDRAFT_78461</name>
</gene>
<dbReference type="EMBL" id="KB445825">
    <property type="protein sequence ID" value="EMD31038.1"/>
    <property type="molecule type" value="Genomic_DNA"/>
</dbReference>
<dbReference type="AlphaFoldDB" id="M2Q2L3"/>
<accession>M2Q2L3</accession>
<reference evidence="1 2" key="1">
    <citation type="journal article" date="2012" name="Proc. Natl. Acad. Sci. U.S.A.">
        <title>Comparative genomics of Ceriporiopsis subvermispora and Phanerochaete chrysosporium provide insight into selective ligninolysis.</title>
        <authorList>
            <person name="Fernandez-Fueyo E."/>
            <person name="Ruiz-Duenas F.J."/>
            <person name="Ferreira P."/>
            <person name="Floudas D."/>
            <person name="Hibbett D.S."/>
            <person name="Canessa P."/>
            <person name="Larrondo L.F."/>
            <person name="James T.Y."/>
            <person name="Seelenfreund D."/>
            <person name="Lobos S."/>
            <person name="Polanco R."/>
            <person name="Tello M."/>
            <person name="Honda Y."/>
            <person name="Watanabe T."/>
            <person name="Watanabe T."/>
            <person name="Ryu J.S."/>
            <person name="Kubicek C.P."/>
            <person name="Schmoll M."/>
            <person name="Gaskell J."/>
            <person name="Hammel K.E."/>
            <person name="St John F.J."/>
            <person name="Vanden Wymelenberg A."/>
            <person name="Sabat G."/>
            <person name="Splinter BonDurant S."/>
            <person name="Syed K."/>
            <person name="Yadav J.S."/>
            <person name="Doddapaneni H."/>
            <person name="Subramanian V."/>
            <person name="Lavin J.L."/>
            <person name="Oguiza J.A."/>
            <person name="Perez G."/>
            <person name="Pisabarro A.G."/>
            <person name="Ramirez L."/>
            <person name="Santoyo F."/>
            <person name="Master E."/>
            <person name="Coutinho P.M."/>
            <person name="Henrissat B."/>
            <person name="Lombard V."/>
            <person name="Magnuson J.K."/>
            <person name="Kuees U."/>
            <person name="Hori C."/>
            <person name="Igarashi K."/>
            <person name="Samejima M."/>
            <person name="Held B.W."/>
            <person name="Barry K.W."/>
            <person name="LaButti K.M."/>
            <person name="Lapidus A."/>
            <person name="Lindquist E.A."/>
            <person name="Lucas S.M."/>
            <person name="Riley R."/>
            <person name="Salamov A.A."/>
            <person name="Hoffmeister D."/>
            <person name="Schwenk D."/>
            <person name="Hadar Y."/>
            <person name="Yarden O."/>
            <person name="de Vries R.P."/>
            <person name="Wiebenga A."/>
            <person name="Stenlid J."/>
            <person name="Eastwood D."/>
            <person name="Grigoriev I.V."/>
            <person name="Berka R.M."/>
            <person name="Blanchette R.A."/>
            <person name="Kersten P."/>
            <person name="Martinez A.T."/>
            <person name="Vicuna R."/>
            <person name="Cullen D."/>
        </authorList>
    </citation>
    <scope>NUCLEOTIDE SEQUENCE [LARGE SCALE GENOMIC DNA]</scope>
    <source>
        <strain evidence="1 2">B</strain>
    </source>
</reference>
<evidence type="ECO:0008006" key="3">
    <source>
        <dbReference type="Google" id="ProtNLM"/>
    </source>
</evidence>
<name>M2Q2L3_CERS8</name>
<proteinExistence type="predicted"/>
<protein>
    <recommendedName>
        <fullName evidence="3">F-box domain-containing protein</fullName>
    </recommendedName>
</protein>
<dbReference type="Proteomes" id="UP000016930">
    <property type="component" value="Unassembled WGS sequence"/>
</dbReference>
<evidence type="ECO:0000313" key="2">
    <source>
        <dbReference type="Proteomes" id="UP000016930"/>
    </source>
</evidence>
<organism evidence="1 2">
    <name type="scientific">Ceriporiopsis subvermispora (strain B)</name>
    <name type="common">White-rot fungus</name>
    <name type="synonym">Gelatoporia subvermispora</name>
    <dbReference type="NCBI Taxonomy" id="914234"/>
    <lineage>
        <taxon>Eukaryota</taxon>
        <taxon>Fungi</taxon>
        <taxon>Dikarya</taxon>
        <taxon>Basidiomycota</taxon>
        <taxon>Agaricomycotina</taxon>
        <taxon>Agaricomycetes</taxon>
        <taxon>Polyporales</taxon>
        <taxon>Gelatoporiaceae</taxon>
        <taxon>Gelatoporia</taxon>
    </lineage>
</organism>